<sequence length="141" mass="15797">MKIGELAKAGQCDVQTIRYYEKKGLLPATSRTDANYRRYGPGHAERLTFIRHCRSLDMTLEEIRALLSFRDKPEANCGGVNELLDEHLQHVAHRIAQLTELEKELKLLRRQCRKAQPTKSCGILAGIATGTAKRPVSGKGL</sequence>
<dbReference type="GO" id="GO:0003677">
    <property type="term" value="F:DNA binding"/>
    <property type="evidence" value="ECO:0007669"/>
    <property type="project" value="UniProtKB-KW"/>
</dbReference>
<dbReference type="Proteomes" id="UP000503096">
    <property type="component" value="Chromosome"/>
</dbReference>
<dbReference type="PANTHER" id="PTHR30204:SF92">
    <property type="entry name" value="HTH-TYPE TRANSCRIPTIONAL REGULATOR ZNTR"/>
    <property type="match status" value="1"/>
</dbReference>
<dbReference type="InterPro" id="IPR015358">
    <property type="entry name" value="Tscrpt_reg_MerR_DNA-bd"/>
</dbReference>
<keyword evidence="6" id="KW-1185">Reference proteome</keyword>
<feature type="domain" description="HTH merR-type" evidence="4">
    <location>
        <begin position="1"/>
        <end position="69"/>
    </location>
</feature>
<dbReference type="GO" id="GO:0003700">
    <property type="term" value="F:DNA-binding transcription factor activity"/>
    <property type="evidence" value="ECO:0007669"/>
    <property type="project" value="InterPro"/>
</dbReference>
<dbReference type="Pfam" id="PF00376">
    <property type="entry name" value="MerR"/>
    <property type="match status" value="1"/>
</dbReference>
<evidence type="ECO:0000256" key="1">
    <source>
        <dbReference type="ARBA" id="ARBA00023015"/>
    </source>
</evidence>
<dbReference type="Gene3D" id="1.10.1660.10">
    <property type="match status" value="1"/>
</dbReference>
<dbReference type="InterPro" id="IPR000551">
    <property type="entry name" value="MerR-type_HTH_dom"/>
</dbReference>
<dbReference type="KEGG" id="upl:DSM104440_03517"/>
<dbReference type="PRINTS" id="PR00040">
    <property type="entry name" value="HTHMERR"/>
</dbReference>
<dbReference type="GO" id="GO:0046872">
    <property type="term" value="F:metal ion binding"/>
    <property type="evidence" value="ECO:0007669"/>
    <property type="project" value="InterPro"/>
</dbReference>
<dbReference type="PANTHER" id="PTHR30204">
    <property type="entry name" value="REDOX-CYCLING DRUG-SENSING TRANSCRIPTIONAL ACTIVATOR SOXR"/>
    <property type="match status" value="1"/>
</dbReference>
<dbReference type="InterPro" id="IPR011791">
    <property type="entry name" value="CadR-PbrR"/>
</dbReference>
<evidence type="ECO:0000313" key="5">
    <source>
        <dbReference type="EMBL" id="QJR16681.1"/>
    </source>
</evidence>
<dbReference type="SUPFAM" id="SSF46955">
    <property type="entry name" value="Putative DNA-binding domain"/>
    <property type="match status" value="1"/>
</dbReference>
<gene>
    <name evidence="5" type="primary">zntR</name>
    <name evidence="5" type="ORF">DSM104440_03517</name>
</gene>
<dbReference type="InParanoid" id="A0A6M4HAU4"/>
<reference evidence="5 6" key="1">
    <citation type="submission" date="2020-04" db="EMBL/GenBank/DDBJ databases">
        <title>Usitatibacter rugosus gen. nov., sp. nov. and Usitatibacter palustris sp. nov., novel members of Usitatibacteraceae fam. nov. within the order Nitrosomonadales isolated from soil.</title>
        <authorList>
            <person name="Huber K.J."/>
            <person name="Neumann-Schaal M."/>
            <person name="Geppert A."/>
            <person name="Luckner M."/>
            <person name="Wanner G."/>
            <person name="Overmann J."/>
        </authorList>
    </citation>
    <scope>NUCLEOTIDE SEQUENCE [LARGE SCALE GENOMIC DNA]</scope>
    <source>
        <strain evidence="5 6">Swamp67</strain>
    </source>
</reference>
<name>A0A6M4HAU4_9PROT</name>
<dbReference type="RefSeq" id="WP_171164997.1">
    <property type="nucleotide sequence ID" value="NZ_CP053073.1"/>
</dbReference>
<keyword evidence="2" id="KW-0238">DNA-binding</keyword>
<evidence type="ECO:0000259" key="4">
    <source>
        <dbReference type="PROSITE" id="PS50937"/>
    </source>
</evidence>
<dbReference type="InterPro" id="IPR009061">
    <property type="entry name" value="DNA-bd_dom_put_sf"/>
</dbReference>
<evidence type="ECO:0000256" key="2">
    <source>
        <dbReference type="ARBA" id="ARBA00023125"/>
    </source>
</evidence>
<dbReference type="NCBIfam" id="TIGR02047">
    <property type="entry name" value="CadR-PbrR"/>
    <property type="match status" value="1"/>
</dbReference>
<keyword evidence="3" id="KW-0804">Transcription</keyword>
<dbReference type="Pfam" id="PF09278">
    <property type="entry name" value="MerR-DNA-bind"/>
    <property type="match status" value="1"/>
</dbReference>
<dbReference type="PROSITE" id="PS50937">
    <property type="entry name" value="HTH_MERR_2"/>
    <property type="match status" value="1"/>
</dbReference>
<dbReference type="AlphaFoldDB" id="A0A6M4HAU4"/>
<organism evidence="5 6">
    <name type="scientific">Usitatibacter palustris</name>
    <dbReference type="NCBI Taxonomy" id="2732487"/>
    <lineage>
        <taxon>Bacteria</taxon>
        <taxon>Pseudomonadati</taxon>
        <taxon>Pseudomonadota</taxon>
        <taxon>Betaproteobacteria</taxon>
        <taxon>Nitrosomonadales</taxon>
        <taxon>Usitatibacteraceae</taxon>
        <taxon>Usitatibacter</taxon>
    </lineage>
</organism>
<proteinExistence type="predicted"/>
<dbReference type="InterPro" id="IPR047057">
    <property type="entry name" value="MerR_fam"/>
</dbReference>
<protein>
    <submittedName>
        <fullName evidence="5">HTH-type transcriptional regulator ZntR</fullName>
    </submittedName>
</protein>
<dbReference type="SMART" id="SM00422">
    <property type="entry name" value="HTH_MERR"/>
    <property type="match status" value="1"/>
</dbReference>
<dbReference type="FunCoup" id="A0A6M4HAU4">
    <property type="interactions" value="144"/>
</dbReference>
<evidence type="ECO:0000313" key="6">
    <source>
        <dbReference type="Proteomes" id="UP000503096"/>
    </source>
</evidence>
<dbReference type="GO" id="GO:0045893">
    <property type="term" value="P:positive regulation of DNA-templated transcription"/>
    <property type="evidence" value="ECO:0007669"/>
    <property type="project" value="InterPro"/>
</dbReference>
<dbReference type="EMBL" id="CP053073">
    <property type="protein sequence ID" value="QJR16681.1"/>
    <property type="molecule type" value="Genomic_DNA"/>
</dbReference>
<dbReference type="CDD" id="cd04784">
    <property type="entry name" value="HTH_CadR-PbrR"/>
    <property type="match status" value="1"/>
</dbReference>
<accession>A0A6M4HAU4</accession>
<keyword evidence="1" id="KW-0805">Transcription regulation</keyword>
<evidence type="ECO:0000256" key="3">
    <source>
        <dbReference type="ARBA" id="ARBA00023163"/>
    </source>
</evidence>